<dbReference type="EMBL" id="NJBO01000012">
    <property type="protein sequence ID" value="TKJ41934.1"/>
    <property type="molecule type" value="Genomic_DNA"/>
</dbReference>
<dbReference type="Proteomes" id="UP000317778">
    <property type="component" value="Unassembled WGS sequence"/>
</dbReference>
<sequence length="330" mass="37097">MAGSNVTHLLTIKLDGPKIKPGRIPLSDLVALGDRLMKAIERSAMILGGKAVSLKRGRRAKKLREPCALDLVSIGRGSVTLGFERTTKLPEFDETDPGLQVIEKSIQGLNKVVSDVEKPLPPGFDEGVLLAWRDVGKPLLSKRITKMEFTLNHQRTPLTVTYNKTGFNRIQKRIRKPVTNQRTIEGRLLMADFKEEGPRIRVHPSIGKPVICYFKDSLREEVYENILHFVEVTGEANINPQTGEIISIKISDVNRLESKEDELTDKLPSGSPLQEGFWSELSLEELAEAQGVKRLTNIEEILGKWPGDENEGDIAEEIRKWRAEDLHEVR</sequence>
<evidence type="ECO:0000313" key="2">
    <source>
        <dbReference type="Proteomes" id="UP000317778"/>
    </source>
</evidence>
<reference evidence="1 2" key="1">
    <citation type="submission" date="2017-06" db="EMBL/GenBank/DDBJ databases">
        <title>Novel microbial phyla capable of carbon fixation and sulfur reduction in deep-sea sediments.</title>
        <authorList>
            <person name="Huang J."/>
            <person name="Baker B."/>
            <person name="Wang Y."/>
        </authorList>
    </citation>
    <scope>NUCLEOTIDE SEQUENCE [LARGE SCALE GENOMIC DNA]</scope>
    <source>
        <strain evidence="1">B3_TA06</strain>
    </source>
</reference>
<organism evidence="1 2">
    <name type="scientific">candidate division TA06 bacterium B3_TA06</name>
    <dbReference type="NCBI Taxonomy" id="2012487"/>
    <lineage>
        <taxon>Bacteria</taxon>
        <taxon>Bacteria division TA06</taxon>
    </lineage>
</organism>
<protein>
    <submittedName>
        <fullName evidence="1">Uncharacterized protein</fullName>
    </submittedName>
</protein>
<accession>A0A532V3Y8</accession>
<gene>
    <name evidence="1" type="ORF">CEE36_07720</name>
</gene>
<dbReference type="AlphaFoldDB" id="A0A532V3Y8"/>
<name>A0A532V3Y8_UNCT6</name>
<proteinExistence type="predicted"/>
<evidence type="ECO:0000313" key="1">
    <source>
        <dbReference type="EMBL" id="TKJ41934.1"/>
    </source>
</evidence>
<comment type="caution">
    <text evidence="1">The sequence shown here is derived from an EMBL/GenBank/DDBJ whole genome shotgun (WGS) entry which is preliminary data.</text>
</comment>